<dbReference type="EMBL" id="FOWZ01000001">
    <property type="protein sequence ID" value="SFO86721.1"/>
    <property type="molecule type" value="Genomic_DNA"/>
</dbReference>
<evidence type="ECO:0000313" key="4">
    <source>
        <dbReference type="EMBL" id="SFO86721.1"/>
    </source>
</evidence>
<evidence type="ECO:0000256" key="1">
    <source>
        <dbReference type="ARBA" id="ARBA00022729"/>
    </source>
</evidence>
<protein>
    <submittedName>
        <fullName evidence="4">Murein DD-endopeptidase MepM and murein hydrolase activator NlpD, contain LysM domain</fullName>
    </submittedName>
</protein>
<feature type="chain" id="PRO_5011595791" evidence="2">
    <location>
        <begin position="27"/>
        <end position="229"/>
    </location>
</feature>
<dbReference type="InterPro" id="IPR016047">
    <property type="entry name" value="M23ase_b-sheet_dom"/>
</dbReference>
<organism evidence="4 5">
    <name type="scientific">Qipengyuania nanhaisediminis</name>
    <dbReference type="NCBI Taxonomy" id="604088"/>
    <lineage>
        <taxon>Bacteria</taxon>
        <taxon>Pseudomonadati</taxon>
        <taxon>Pseudomonadota</taxon>
        <taxon>Alphaproteobacteria</taxon>
        <taxon>Sphingomonadales</taxon>
        <taxon>Erythrobacteraceae</taxon>
        <taxon>Qipengyuania</taxon>
    </lineage>
</organism>
<dbReference type="InterPro" id="IPR050570">
    <property type="entry name" value="Cell_wall_metabolism_enzyme"/>
</dbReference>
<dbReference type="GO" id="GO:0004222">
    <property type="term" value="F:metalloendopeptidase activity"/>
    <property type="evidence" value="ECO:0007669"/>
    <property type="project" value="TreeGrafter"/>
</dbReference>
<reference evidence="5" key="1">
    <citation type="submission" date="2016-10" db="EMBL/GenBank/DDBJ databases">
        <authorList>
            <person name="Varghese N."/>
            <person name="Submissions S."/>
        </authorList>
    </citation>
    <scope>NUCLEOTIDE SEQUENCE [LARGE SCALE GENOMIC DNA]</scope>
    <source>
        <strain evidence="5">CGMCC 1.7715</strain>
    </source>
</reference>
<dbReference type="CDD" id="cd12797">
    <property type="entry name" value="M23_peptidase"/>
    <property type="match status" value="1"/>
</dbReference>
<keyword evidence="1 2" id="KW-0732">Signal</keyword>
<dbReference type="InterPro" id="IPR011055">
    <property type="entry name" value="Dup_hybrid_motif"/>
</dbReference>
<keyword evidence="4" id="KW-0378">Hydrolase</keyword>
<sequence length="229" mass="23985">MISKRSTIAVTMLAAGMSIAAAPAHAETNAAAAAVGAIDVSKVTSDSAGEADEQFTELFARWEAPNQASLITAGPQVAIPSRMPLEDAKLTSDYGMRTHPVLRRRMGHKGVDLAAPTGTPIYATADGVVSKAERFSSYGKFVSIEHGARIQTRYAHMSRIAVSDGARVKKGDLLGYVGSTGRSTGPHLHYEVRIDGEAVNPVPYMVESSAQRAFALAIGEGGQGGGDED</sequence>
<dbReference type="STRING" id="604088.SAMN04488060_0411"/>
<dbReference type="SUPFAM" id="SSF51261">
    <property type="entry name" value="Duplicated hybrid motif"/>
    <property type="match status" value="1"/>
</dbReference>
<evidence type="ECO:0000256" key="2">
    <source>
        <dbReference type="SAM" id="SignalP"/>
    </source>
</evidence>
<dbReference type="FunFam" id="2.70.70.10:FF:000006">
    <property type="entry name" value="M23 family peptidase"/>
    <property type="match status" value="1"/>
</dbReference>
<feature type="domain" description="M23ase beta-sheet core" evidence="3">
    <location>
        <begin position="107"/>
        <end position="201"/>
    </location>
</feature>
<accession>A0A1I5KQH0</accession>
<evidence type="ECO:0000259" key="3">
    <source>
        <dbReference type="Pfam" id="PF01551"/>
    </source>
</evidence>
<feature type="signal peptide" evidence="2">
    <location>
        <begin position="1"/>
        <end position="26"/>
    </location>
</feature>
<dbReference type="PANTHER" id="PTHR21666">
    <property type="entry name" value="PEPTIDASE-RELATED"/>
    <property type="match status" value="1"/>
</dbReference>
<proteinExistence type="predicted"/>
<dbReference type="Proteomes" id="UP000199331">
    <property type="component" value="Unassembled WGS sequence"/>
</dbReference>
<dbReference type="AlphaFoldDB" id="A0A1I5KQH0"/>
<dbReference type="RefSeq" id="WP_245755728.1">
    <property type="nucleotide sequence ID" value="NZ_FOWZ01000001.1"/>
</dbReference>
<name>A0A1I5KQH0_9SPHN</name>
<dbReference type="Gene3D" id="2.70.70.10">
    <property type="entry name" value="Glucose Permease (Domain IIA)"/>
    <property type="match status" value="1"/>
</dbReference>
<dbReference type="PANTHER" id="PTHR21666:SF289">
    <property type="entry name" value="L-ALA--D-GLU ENDOPEPTIDASE"/>
    <property type="match status" value="1"/>
</dbReference>
<keyword evidence="5" id="KW-1185">Reference proteome</keyword>
<gene>
    <name evidence="4" type="ORF">SAMN04488060_0411</name>
</gene>
<dbReference type="Pfam" id="PF01551">
    <property type="entry name" value="Peptidase_M23"/>
    <property type="match status" value="1"/>
</dbReference>
<evidence type="ECO:0000313" key="5">
    <source>
        <dbReference type="Proteomes" id="UP000199331"/>
    </source>
</evidence>